<comment type="cofactor">
    <cofactor evidence="1 4">
        <name>pyridoxal 5'-phosphate</name>
        <dbReference type="ChEBI" id="CHEBI:597326"/>
    </cofactor>
</comment>
<feature type="coiled-coil region" evidence="5">
    <location>
        <begin position="249"/>
        <end position="276"/>
    </location>
</feature>
<dbReference type="GO" id="GO:0004125">
    <property type="term" value="F:L-seryl-tRNA(Sec) selenium transferase activity"/>
    <property type="evidence" value="ECO:0007669"/>
    <property type="project" value="TreeGrafter"/>
</dbReference>
<dbReference type="Pfam" id="PF03841">
    <property type="entry name" value="SelA"/>
    <property type="match status" value="1"/>
</dbReference>
<keyword evidence="6" id="KW-0456">Lyase</keyword>
<dbReference type="AlphaFoldDB" id="A0A1M5AF73"/>
<dbReference type="InterPro" id="IPR015421">
    <property type="entry name" value="PyrdxlP-dep_Trfase_major"/>
</dbReference>
<evidence type="ECO:0000256" key="4">
    <source>
        <dbReference type="PIRSR" id="PIRSR618319-50"/>
    </source>
</evidence>
<dbReference type="InterPro" id="IPR006337">
    <property type="entry name" value="DgaE-like"/>
</dbReference>
<evidence type="ECO:0000256" key="3">
    <source>
        <dbReference type="ARBA" id="ARBA00044507"/>
    </source>
</evidence>
<dbReference type="Proteomes" id="UP000184127">
    <property type="component" value="Unassembled WGS sequence"/>
</dbReference>
<proteinExistence type="inferred from homology"/>
<sequence length="366" mass="40141">MSIYQKYGLKQIINASGKMTALGGSAVDTKVAQAMFEAAQDYVDIQELMLKAGRIIAEITTAEDACPTVGAAAGIAISIAALIAGKNLTLIEQLPYSEGLRNEVIIQKGHSINFGASILQMIRLGGGKVVEVGQTNYVEKNHIIDAISEKTVAIFYVKSHHAVQKGMLSLPEIIEIGEENNIPIIVDAAAEEDIQKYIQMGADLVIYSGGKAIEGPTSGFICGKKELIEACRLQYKGIGRAMKVGKEQIMGLISALEIYKNKVENIEKQLQQVQWIVNQFQNIDGITASVVQDEAGRTIYRAQLKFDEEKLNISTHEIIKQLERGEPAIFTRNHYANLGIISIDPRPLLPGQEKIIVNRIKEILRV</sequence>
<keyword evidence="2 4" id="KW-0663">Pyridoxal phosphate</keyword>
<keyword evidence="7" id="KW-1185">Reference proteome</keyword>
<comment type="similarity">
    <text evidence="3">Belongs to the SelA family.</text>
</comment>
<dbReference type="SUPFAM" id="SSF53383">
    <property type="entry name" value="PLP-dependent transferases"/>
    <property type="match status" value="1"/>
</dbReference>
<dbReference type="InterPro" id="IPR018319">
    <property type="entry name" value="SelA-like"/>
</dbReference>
<reference evidence="7" key="1">
    <citation type="submission" date="2016-11" db="EMBL/GenBank/DDBJ databases">
        <authorList>
            <person name="Varghese N."/>
            <person name="Submissions S."/>
        </authorList>
    </citation>
    <scope>NUCLEOTIDE SEQUENCE [LARGE SCALE GENOMIC DNA]</scope>
    <source>
        <strain evidence="7">DSM 18761</strain>
    </source>
</reference>
<evidence type="ECO:0000256" key="2">
    <source>
        <dbReference type="ARBA" id="ARBA00022898"/>
    </source>
</evidence>
<accession>A0A1M5AF73</accession>
<feature type="modified residue" description="N6-(pyridoxal phosphate)lysine" evidence="4">
    <location>
        <position position="211"/>
    </location>
</feature>
<organism evidence="6 7">
    <name type="scientific">Thermoanaerobacter uzonensis DSM 18761</name>
    <dbReference type="NCBI Taxonomy" id="1123369"/>
    <lineage>
        <taxon>Bacteria</taxon>
        <taxon>Bacillati</taxon>
        <taxon>Bacillota</taxon>
        <taxon>Clostridia</taxon>
        <taxon>Thermoanaerobacterales</taxon>
        <taxon>Thermoanaerobacteraceae</taxon>
        <taxon>Thermoanaerobacter</taxon>
    </lineage>
</organism>
<dbReference type="Gene3D" id="3.40.640.10">
    <property type="entry name" value="Type I PLP-dependent aspartate aminotransferase-like (Major domain)"/>
    <property type="match status" value="1"/>
</dbReference>
<dbReference type="GO" id="GO:0016829">
    <property type="term" value="F:lyase activity"/>
    <property type="evidence" value="ECO:0007669"/>
    <property type="project" value="UniProtKB-KW"/>
</dbReference>
<dbReference type="PANTHER" id="PTHR32328">
    <property type="entry name" value="L-SERYL-TRNA(SEC) SELENIUM TRANSFERASE"/>
    <property type="match status" value="1"/>
</dbReference>
<evidence type="ECO:0000313" key="7">
    <source>
        <dbReference type="Proteomes" id="UP000184127"/>
    </source>
</evidence>
<keyword evidence="5" id="KW-0175">Coiled coil</keyword>
<gene>
    <name evidence="6" type="ORF">SAMN02745195_02288</name>
</gene>
<dbReference type="EMBL" id="FQUR01000022">
    <property type="protein sequence ID" value="SHF28893.1"/>
    <property type="molecule type" value="Genomic_DNA"/>
</dbReference>
<protein>
    <submittedName>
        <fullName evidence="6">D-glucosaminate-6-phosphate ammonia-lyase</fullName>
    </submittedName>
</protein>
<name>A0A1M5AF73_9THEO</name>
<dbReference type="NCBIfam" id="TIGR01437">
    <property type="entry name" value="selA_rel"/>
    <property type="match status" value="1"/>
</dbReference>
<evidence type="ECO:0000256" key="1">
    <source>
        <dbReference type="ARBA" id="ARBA00001933"/>
    </source>
</evidence>
<evidence type="ECO:0000313" key="6">
    <source>
        <dbReference type="EMBL" id="SHF28893.1"/>
    </source>
</evidence>
<dbReference type="InterPro" id="IPR015424">
    <property type="entry name" value="PyrdxlP-dep_Trfase"/>
</dbReference>
<dbReference type="RefSeq" id="WP_072969481.1">
    <property type="nucleotide sequence ID" value="NZ_FQUR01000022.1"/>
</dbReference>
<dbReference type="PANTHER" id="PTHR32328:SF0">
    <property type="entry name" value="L-SERYL-TRNA(SEC) SELENIUM TRANSFERASE"/>
    <property type="match status" value="1"/>
</dbReference>
<dbReference type="FunFam" id="3.40.640.10:FF:000056">
    <property type="entry name" value="SelA-like pyridoxal phosphate-dependent enzyme"/>
    <property type="match status" value="1"/>
</dbReference>
<evidence type="ECO:0000256" key="5">
    <source>
        <dbReference type="SAM" id="Coils"/>
    </source>
</evidence>